<dbReference type="OrthoDB" id="1938041at2"/>
<dbReference type="AlphaFoldDB" id="A0A369AJH3"/>
<keyword evidence="2" id="KW-1185">Reference proteome</keyword>
<reference evidence="1 2" key="1">
    <citation type="submission" date="2018-07" db="EMBL/GenBank/DDBJ databases">
        <title>Genomic Encyclopedia of Type Strains, Phase IV (KMG-IV): sequencing the most valuable type-strain genomes for metagenomic binning, comparative biology and taxonomic classification.</title>
        <authorList>
            <person name="Goeker M."/>
        </authorList>
    </citation>
    <scope>NUCLEOTIDE SEQUENCE [LARGE SCALE GENOMIC DNA]</scope>
    <source>
        <strain evidence="1 2">DSM 27016</strain>
    </source>
</reference>
<evidence type="ECO:0000313" key="2">
    <source>
        <dbReference type="Proteomes" id="UP000253034"/>
    </source>
</evidence>
<name>A0A369AJH3_9FIRM</name>
<dbReference type="EMBL" id="QPJT01000043">
    <property type="protein sequence ID" value="RCX08297.1"/>
    <property type="molecule type" value="Genomic_DNA"/>
</dbReference>
<accession>A0A369AJH3</accession>
<evidence type="ECO:0000313" key="1">
    <source>
        <dbReference type="EMBL" id="RCX08297.1"/>
    </source>
</evidence>
<sequence length="233" mass="27330">MCNQDGGICREETELKFYPRYNENEWPAEWIEEVGNYMHHSYRIISDYTPLSGLPEIIFVQKEYTVETLERVNLPEWVSAFTIEGTIYALFNDKNARWRSVIDHEMFHAGVNMFLGSKDDLPVWFNESIAYFVGNNYAVDAWSLCHYVVEHFNTVSGWIEKDHVLSHEHIGYEIVKSLGEYICKTYGANKIKCLIEEMKKANYFNTALHKVFNIDVPTLVKGWRDNLLQICYT</sequence>
<organism evidence="1 2">
    <name type="scientific">Anaerobacterium chartisolvens</name>
    <dbReference type="NCBI Taxonomy" id="1297424"/>
    <lineage>
        <taxon>Bacteria</taxon>
        <taxon>Bacillati</taxon>
        <taxon>Bacillota</taxon>
        <taxon>Clostridia</taxon>
        <taxon>Eubacteriales</taxon>
        <taxon>Oscillospiraceae</taxon>
        <taxon>Anaerobacterium</taxon>
    </lineage>
</organism>
<comment type="caution">
    <text evidence="1">The sequence shown here is derived from an EMBL/GenBank/DDBJ whole genome shotgun (WGS) entry which is preliminary data.</text>
</comment>
<evidence type="ECO:0008006" key="3">
    <source>
        <dbReference type="Google" id="ProtNLM"/>
    </source>
</evidence>
<gene>
    <name evidence="1" type="ORF">DFR58_1439</name>
</gene>
<protein>
    <recommendedName>
        <fullName evidence="3">Peptidase MA superfamily protein</fullName>
    </recommendedName>
</protein>
<dbReference type="Proteomes" id="UP000253034">
    <property type="component" value="Unassembled WGS sequence"/>
</dbReference>
<proteinExistence type="predicted"/>
<dbReference type="RefSeq" id="WP_114300217.1">
    <property type="nucleotide sequence ID" value="NZ_QPJT01000043.1"/>
</dbReference>